<reference evidence="1" key="1">
    <citation type="submission" date="2020-11" db="EMBL/GenBank/DDBJ databases">
        <authorList>
            <consortium name="DOE Joint Genome Institute"/>
            <person name="Ahrendt S."/>
            <person name="Riley R."/>
            <person name="Andreopoulos W."/>
            <person name="Labutti K."/>
            <person name="Pangilinan J."/>
            <person name="Ruiz-Duenas F.J."/>
            <person name="Barrasa J.M."/>
            <person name="Sanchez-Garcia M."/>
            <person name="Camarero S."/>
            <person name="Miyauchi S."/>
            <person name="Serrano A."/>
            <person name="Linde D."/>
            <person name="Babiker R."/>
            <person name="Drula E."/>
            <person name="Ayuso-Fernandez I."/>
            <person name="Pacheco R."/>
            <person name="Padilla G."/>
            <person name="Ferreira P."/>
            <person name="Barriuso J."/>
            <person name="Kellner H."/>
            <person name="Castanera R."/>
            <person name="Alfaro M."/>
            <person name="Ramirez L."/>
            <person name="Pisabarro A.G."/>
            <person name="Kuo A."/>
            <person name="Tritt A."/>
            <person name="Lipzen A."/>
            <person name="He G."/>
            <person name="Yan M."/>
            <person name="Ng V."/>
            <person name="Cullen D."/>
            <person name="Martin F."/>
            <person name="Rosso M.-N."/>
            <person name="Henrissat B."/>
            <person name="Hibbett D."/>
            <person name="Martinez A.T."/>
            <person name="Grigoriev I.V."/>
        </authorList>
    </citation>
    <scope>NUCLEOTIDE SEQUENCE</scope>
    <source>
        <strain evidence="1">MF-IS2</strain>
    </source>
</reference>
<evidence type="ECO:0000313" key="1">
    <source>
        <dbReference type="EMBL" id="KAF9442915.1"/>
    </source>
</evidence>
<keyword evidence="2" id="KW-1185">Reference proteome</keyword>
<protein>
    <submittedName>
        <fullName evidence="1">Uncharacterized protein</fullName>
    </submittedName>
</protein>
<sequence>MQSSSLSSIEAFTSTTNNLNKIGCVATCVLASRMILGLKDYGNHTSSFGHDLAYSMSVLSTIRFGVRNTRDDCEEA</sequence>
<organism evidence="1 2">
    <name type="scientific">Macrolepiota fuliginosa MF-IS2</name>
    <dbReference type="NCBI Taxonomy" id="1400762"/>
    <lineage>
        <taxon>Eukaryota</taxon>
        <taxon>Fungi</taxon>
        <taxon>Dikarya</taxon>
        <taxon>Basidiomycota</taxon>
        <taxon>Agaricomycotina</taxon>
        <taxon>Agaricomycetes</taxon>
        <taxon>Agaricomycetidae</taxon>
        <taxon>Agaricales</taxon>
        <taxon>Agaricineae</taxon>
        <taxon>Agaricaceae</taxon>
        <taxon>Macrolepiota</taxon>
    </lineage>
</organism>
<proteinExistence type="predicted"/>
<name>A0A9P6BYW0_9AGAR</name>
<evidence type="ECO:0000313" key="2">
    <source>
        <dbReference type="Proteomes" id="UP000807342"/>
    </source>
</evidence>
<dbReference type="Proteomes" id="UP000807342">
    <property type="component" value="Unassembled WGS sequence"/>
</dbReference>
<dbReference type="EMBL" id="MU151546">
    <property type="protein sequence ID" value="KAF9442915.1"/>
    <property type="molecule type" value="Genomic_DNA"/>
</dbReference>
<gene>
    <name evidence="1" type="ORF">P691DRAFT_764759</name>
</gene>
<comment type="caution">
    <text evidence="1">The sequence shown here is derived from an EMBL/GenBank/DDBJ whole genome shotgun (WGS) entry which is preliminary data.</text>
</comment>
<accession>A0A9P6BYW0</accession>
<dbReference type="AlphaFoldDB" id="A0A9P6BYW0"/>